<reference evidence="2 3" key="1">
    <citation type="journal article" date="2019" name="Int. J. Syst. Evol. Microbiol.">
        <title>The Global Catalogue of Microorganisms (GCM) 10K type strain sequencing project: providing services to taxonomists for standard genome sequencing and annotation.</title>
        <authorList>
            <consortium name="The Broad Institute Genomics Platform"/>
            <consortium name="The Broad Institute Genome Sequencing Center for Infectious Disease"/>
            <person name="Wu L."/>
            <person name="Ma J."/>
        </authorList>
    </citation>
    <scope>NUCLEOTIDE SEQUENCE [LARGE SCALE GENOMIC DNA]</scope>
    <source>
        <strain evidence="2 3">JCM 15628</strain>
    </source>
</reference>
<evidence type="ECO:0000256" key="1">
    <source>
        <dbReference type="SAM" id="MobiDB-lite"/>
    </source>
</evidence>
<sequence>MTDVCAQAGRDPMPGSTTMTAHGGRVSFDVPVGWNAIERAPGELVAAVEPDDADRFRTNVVVTLTPVEGSLLDWDRETSLRDAAELDGYLLLDREDVEVGGHPGTRRLATHSTPAGESVTTECWSTVVDGTAITLALRVATLRVPEMAPLLDALAASLVVRTERLVAA</sequence>
<accession>A0ABN2RX48</accession>
<organism evidence="2 3">
    <name type="scientific">Terrabacter lapilli</name>
    <dbReference type="NCBI Taxonomy" id="436231"/>
    <lineage>
        <taxon>Bacteria</taxon>
        <taxon>Bacillati</taxon>
        <taxon>Actinomycetota</taxon>
        <taxon>Actinomycetes</taxon>
        <taxon>Micrococcales</taxon>
        <taxon>Intrasporangiaceae</taxon>
        <taxon>Terrabacter</taxon>
    </lineage>
</organism>
<dbReference type="EMBL" id="BAAAPU010000007">
    <property type="protein sequence ID" value="GAA1976399.1"/>
    <property type="molecule type" value="Genomic_DNA"/>
</dbReference>
<feature type="region of interest" description="Disordered" evidence="1">
    <location>
        <begin position="1"/>
        <end position="24"/>
    </location>
</feature>
<name>A0ABN2RX48_9MICO</name>
<dbReference type="Gene3D" id="3.40.1000.10">
    <property type="entry name" value="Mog1/PsbP, alpha/beta/alpha sandwich"/>
    <property type="match status" value="1"/>
</dbReference>
<comment type="caution">
    <text evidence="2">The sequence shown here is derived from an EMBL/GenBank/DDBJ whole genome shotgun (WGS) entry which is preliminary data.</text>
</comment>
<proteinExistence type="predicted"/>
<keyword evidence="3" id="KW-1185">Reference proteome</keyword>
<evidence type="ECO:0008006" key="4">
    <source>
        <dbReference type="Google" id="ProtNLM"/>
    </source>
</evidence>
<evidence type="ECO:0000313" key="3">
    <source>
        <dbReference type="Proteomes" id="UP001500013"/>
    </source>
</evidence>
<gene>
    <name evidence="2" type="ORF">GCM10009817_15830</name>
</gene>
<dbReference type="RefSeq" id="WP_344060213.1">
    <property type="nucleotide sequence ID" value="NZ_BAAAPU010000007.1"/>
</dbReference>
<evidence type="ECO:0000313" key="2">
    <source>
        <dbReference type="EMBL" id="GAA1976399.1"/>
    </source>
</evidence>
<protein>
    <recommendedName>
        <fullName evidence="4">Polyketide cyclase/dehydrase/lipid transport protein</fullName>
    </recommendedName>
</protein>
<dbReference type="Proteomes" id="UP001500013">
    <property type="component" value="Unassembled WGS sequence"/>
</dbReference>